<organism evidence="7 8">
    <name type="scientific">Phyllosticta citricarpa</name>
    <dbReference type="NCBI Taxonomy" id="55181"/>
    <lineage>
        <taxon>Eukaryota</taxon>
        <taxon>Fungi</taxon>
        <taxon>Dikarya</taxon>
        <taxon>Ascomycota</taxon>
        <taxon>Pezizomycotina</taxon>
        <taxon>Dothideomycetes</taxon>
        <taxon>Dothideomycetes incertae sedis</taxon>
        <taxon>Botryosphaeriales</taxon>
        <taxon>Phyllostictaceae</taxon>
        <taxon>Phyllosticta</taxon>
    </lineage>
</organism>
<feature type="region of interest" description="Disordered" evidence="5">
    <location>
        <begin position="363"/>
        <end position="413"/>
    </location>
</feature>
<keyword evidence="8" id="KW-1185">Reference proteome</keyword>
<proteinExistence type="inferred from homology"/>
<dbReference type="EMBL" id="JBBPDW010000053">
    <property type="protein sequence ID" value="KAK7531836.1"/>
    <property type="molecule type" value="Genomic_DNA"/>
</dbReference>
<dbReference type="InterPro" id="IPR038765">
    <property type="entry name" value="Papain-like_cys_pep_sf"/>
</dbReference>
<dbReference type="InterPro" id="IPR003653">
    <property type="entry name" value="Peptidase_C48_C"/>
</dbReference>
<keyword evidence="4" id="KW-0175">Coiled coil</keyword>
<dbReference type="Proteomes" id="UP001365128">
    <property type="component" value="Unassembled WGS sequence"/>
</dbReference>
<comment type="similarity">
    <text evidence="1">Belongs to the peptidase C48 family.</text>
</comment>
<accession>A0ABR1L9B4</accession>
<comment type="caution">
    <text evidence="7">The sequence shown here is derived from an EMBL/GenBank/DDBJ whole genome shotgun (WGS) entry which is preliminary data.</text>
</comment>
<feature type="compositionally biased region" description="Basic and acidic residues" evidence="5">
    <location>
        <begin position="183"/>
        <end position="200"/>
    </location>
</feature>
<evidence type="ECO:0000256" key="3">
    <source>
        <dbReference type="ARBA" id="ARBA00022801"/>
    </source>
</evidence>
<feature type="region of interest" description="Disordered" evidence="5">
    <location>
        <begin position="172"/>
        <end position="335"/>
    </location>
</feature>
<dbReference type="Pfam" id="PF02902">
    <property type="entry name" value="Peptidase_C48"/>
    <property type="match status" value="1"/>
</dbReference>
<evidence type="ECO:0000256" key="1">
    <source>
        <dbReference type="ARBA" id="ARBA00005234"/>
    </source>
</evidence>
<evidence type="ECO:0000256" key="4">
    <source>
        <dbReference type="SAM" id="Coils"/>
    </source>
</evidence>
<sequence>MSHSPTSADPDPPLPAELVSRLDGFKQAVDSASTNVYSEYSKLKKALKPMRKNVWGLFDHRVQCIIAQAHLNTSHCAARVDQIAKSNWSVSIDQLLFDFGPHALMSRSFVDKVACFAEQAKPPLTWADALSAIKDEMAARLSQHRRGIQNVHTPQPVDVDNAMAKYNIKNVTLRKPKRGGGHTRKDNDEAAARHSHHQECRSPSVNSEASIELPRQRAPSIEGRFDLIEGGPSNLYDDCEDNDDEDHKMGEDGNEGQDGEECEYNEGNDEVVDIGDIRDEPMSDDSTHDDLFGNAYTREDPLPEDHNPEVQTPEVDTAEGHREGLNTPQSHPKALKFTSFAEDLRSSDLKSRDMSLILPEAEAEKHATEADEESTNLQLGTQNSPAKTSLARSPPAASPLQGRRRRSRSALESQRDSAWDIKLVDQNFSKPSADSQKRRKLHSSLATTSNFHESAASNAQAIQHDEENEDEVFLRRLSGSNWLGHGEIFRILALFEQPHVRVLEIHRSVDDGPWKDWRCPYTRKPEQEHVLAPLIDRGRRHWILLHLDIKAMRAYIYDSLAPSAGVDNLEMVQAVAKSLGLPWDKFEVHTKKLVRQDGNGDCGVFALTFAFCVIARARTPVRINPQLWRKIFLLQTLAHKVPPRRLVHDLALPPPSQAIDPISLSGQLIQRFRKAAAEKERLAGLKDDMTSLSGLILDFLEQNRKQADTAKSEVTASSNDLERRQGQLASFSADQFSTATAFDEEIRQNIGLSINAVKDCLNRAQKKLELTQERGNRLIATCKLLRDFIDERIAQNNDEYARARAEMKDVSDALRLAEQ</sequence>
<evidence type="ECO:0000313" key="8">
    <source>
        <dbReference type="Proteomes" id="UP001365128"/>
    </source>
</evidence>
<feature type="compositionally biased region" description="Acidic residues" evidence="5">
    <location>
        <begin position="252"/>
        <end position="273"/>
    </location>
</feature>
<dbReference type="Gene3D" id="3.40.395.10">
    <property type="entry name" value="Adenoviral Proteinase, Chain A"/>
    <property type="match status" value="1"/>
</dbReference>
<reference evidence="7 8" key="1">
    <citation type="submission" date="2024-04" db="EMBL/GenBank/DDBJ databases">
        <title>Phyllosticta paracitricarpa is synonymous to the EU quarantine fungus P. citricarpa based on phylogenomic analyses.</title>
        <authorList>
            <consortium name="Lawrence Berkeley National Laboratory"/>
            <person name="Van Ingen-Buijs V.A."/>
            <person name="Van Westerhoven A.C."/>
            <person name="Haridas S."/>
            <person name="Skiadas P."/>
            <person name="Martin F."/>
            <person name="Groenewald J.Z."/>
            <person name="Crous P.W."/>
            <person name="Seidl M.F."/>
        </authorList>
    </citation>
    <scope>NUCLEOTIDE SEQUENCE [LARGE SCALE GENOMIC DNA]</scope>
    <source>
        <strain evidence="7 8">CBS 122670</strain>
    </source>
</reference>
<feature type="coiled-coil region" evidence="4">
    <location>
        <begin position="754"/>
        <end position="813"/>
    </location>
</feature>
<feature type="compositionally biased region" description="Basic residues" evidence="5">
    <location>
        <begin position="172"/>
        <end position="182"/>
    </location>
</feature>
<evidence type="ECO:0000256" key="2">
    <source>
        <dbReference type="ARBA" id="ARBA00022670"/>
    </source>
</evidence>
<feature type="compositionally biased region" description="Basic and acidic residues" evidence="5">
    <location>
        <begin position="275"/>
        <end position="308"/>
    </location>
</feature>
<gene>
    <name evidence="7" type="ORF">IWX46DRAFT_362200</name>
</gene>
<feature type="compositionally biased region" description="Polar residues" evidence="5">
    <location>
        <begin position="375"/>
        <end position="391"/>
    </location>
</feature>
<dbReference type="PROSITE" id="PS50600">
    <property type="entry name" value="ULP_PROTEASE"/>
    <property type="match status" value="1"/>
</dbReference>
<keyword evidence="3" id="KW-0378">Hydrolase</keyword>
<feature type="domain" description="Ubiquitin-like protease family profile" evidence="6">
    <location>
        <begin position="390"/>
        <end position="613"/>
    </location>
</feature>
<keyword evidence="2" id="KW-0645">Protease</keyword>
<dbReference type="SUPFAM" id="SSF54001">
    <property type="entry name" value="Cysteine proteinases"/>
    <property type="match status" value="1"/>
</dbReference>
<protein>
    <recommendedName>
        <fullName evidence="6">Ubiquitin-like protease family profile domain-containing protein</fullName>
    </recommendedName>
</protein>
<name>A0ABR1L9B4_9PEZI</name>
<evidence type="ECO:0000259" key="6">
    <source>
        <dbReference type="PROSITE" id="PS50600"/>
    </source>
</evidence>
<evidence type="ECO:0000313" key="7">
    <source>
        <dbReference type="EMBL" id="KAK7531836.1"/>
    </source>
</evidence>
<evidence type="ECO:0000256" key="5">
    <source>
        <dbReference type="SAM" id="MobiDB-lite"/>
    </source>
</evidence>